<reference evidence="7" key="1">
    <citation type="journal article" date="2014" name="Int. J. Syst. Evol. Microbiol.">
        <title>Complete genome sequence of Corynebacterium casei LMG S-19264T (=DSM 44701T), isolated from a smear-ripened cheese.</title>
        <authorList>
            <consortium name="US DOE Joint Genome Institute (JGI-PGF)"/>
            <person name="Walter F."/>
            <person name="Albersmeier A."/>
            <person name="Kalinowski J."/>
            <person name="Ruckert C."/>
        </authorList>
    </citation>
    <scope>NUCLEOTIDE SEQUENCE</scope>
    <source>
        <strain evidence="7">KCTC 42590</strain>
    </source>
</reference>
<dbReference type="Pfam" id="PF13977">
    <property type="entry name" value="TetR_C_6"/>
    <property type="match status" value="1"/>
</dbReference>
<keyword evidence="3 5" id="KW-0238">DNA-binding</keyword>
<dbReference type="SUPFAM" id="SSF48498">
    <property type="entry name" value="Tetracyclin repressor-like, C-terminal domain"/>
    <property type="match status" value="1"/>
</dbReference>
<dbReference type="PANTHER" id="PTHR43479:SF11">
    <property type="entry name" value="ACREF_ENVCD OPERON REPRESSOR-RELATED"/>
    <property type="match status" value="1"/>
</dbReference>
<dbReference type="SUPFAM" id="SSF46689">
    <property type="entry name" value="Homeodomain-like"/>
    <property type="match status" value="1"/>
</dbReference>
<evidence type="ECO:0000256" key="4">
    <source>
        <dbReference type="ARBA" id="ARBA00023163"/>
    </source>
</evidence>
<dbReference type="InterPro" id="IPR050624">
    <property type="entry name" value="HTH-type_Tx_Regulator"/>
</dbReference>
<evidence type="ECO:0000256" key="2">
    <source>
        <dbReference type="ARBA" id="ARBA00023015"/>
    </source>
</evidence>
<organism evidence="7 8">
    <name type="scientific">Kordiimonas sediminis</name>
    <dbReference type="NCBI Taxonomy" id="1735581"/>
    <lineage>
        <taxon>Bacteria</taxon>
        <taxon>Pseudomonadati</taxon>
        <taxon>Pseudomonadota</taxon>
        <taxon>Alphaproteobacteria</taxon>
        <taxon>Kordiimonadales</taxon>
        <taxon>Kordiimonadaceae</taxon>
        <taxon>Kordiimonas</taxon>
    </lineage>
</organism>
<evidence type="ECO:0000313" key="8">
    <source>
        <dbReference type="Proteomes" id="UP000630923"/>
    </source>
</evidence>
<dbReference type="PROSITE" id="PS50977">
    <property type="entry name" value="HTH_TETR_2"/>
    <property type="match status" value="1"/>
</dbReference>
<reference evidence="7" key="2">
    <citation type="submission" date="2020-09" db="EMBL/GenBank/DDBJ databases">
        <authorList>
            <person name="Sun Q."/>
            <person name="Kim S."/>
        </authorList>
    </citation>
    <scope>NUCLEOTIDE SEQUENCE</scope>
    <source>
        <strain evidence="7">KCTC 42590</strain>
    </source>
</reference>
<dbReference type="AlphaFoldDB" id="A0A919E913"/>
<keyword evidence="4" id="KW-0804">Transcription</keyword>
<keyword evidence="2" id="KW-0805">Transcription regulation</keyword>
<dbReference type="PANTHER" id="PTHR43479">
    <property type="entry name" value="ACREF/ENVCD OPERON REPRESSOR-RELATED"/>
    <property type="match status" value="1"/>
</dbReference>
<evidence type="ECO:0000313" key="7">
    <source>
        <dbReference type="EMBL" id="GHF26504.1"/>
    </source>
</evidence>
<accession>A0A919E913</accession>
<name>A0A919E913_9PROT</name>
<keyword evidence="1" id="KW-0678">Repressor</keyword>
<sequence length="215" mass="24052">MINATHQNNGQRRASKGYRKRQLIEATIHEIARCGLSDLTLSGVASSAGLSQGIINLHFSSKENLLTETLSYLRDDYTTSWQDALSKAPDTAEGKLAALVKSDYSSNTADPKKLAVWFAFWGEAKARPTYKKICVERMKDFETTLKTLLHEISEPSGAQVGEIDEIADGIMAMADGLWLNILLHGRSFPRQRATKIMMQHLARTFPVHRDTFLKQ</sequence>
<feature type="DNA-binding region" description="H-T-H motif" evidence="5">
    <location>
        <begin position="40"/>
        <end position="59"/>
    </location>
</feature>
<dbReference type="RefSeq" id="WP_191252902.1">
    <property type="nucleotide sequence ID" value="NZ_BNCI01000002.1"/>
</dbReference>
<feature type="domain" description="HTH tetR-type" evidence="6">
    <location>
        <begin position="17"/>
        <end position="77"/>
    </location>
</feature>
<gene>
    <name evidence="7" type="primary">betI</name>
    <name evidence="7" type="ORF">GCM10017044_21850</name>
</gene>
<evidence type="ECO:0000259" key="6">
    <source>
        <dbReference type="PROSITE" id="PS50977"/>
    </source>
</evidence>
<dbReference type="InterPro" id="IPR001647">
    <property type="entry name" value="HTH_TetR"/>
</dbReference>
<dbReference type="InterPro" id="IPR009057">
    <property type="entry name" value="Homeodomain-like_sf"/>
</dbReference>
<evidence type="ECO:0000256" key="5">
    <source>
        <dbReference type="PROSITE-ProRule" id="PRU00335"/>
    </source>
</evidence>
<dbReference type="PROSITE" id="PS01081">
    <property type="entry name" value="HTH_TETR_1"/>
    <property type="match status" value="1"/>
</dbReference>
<evidence type="ECO:0000256" key="3">
    <source>
        <dbReference type="ARBA" id="ARBA00023125"/>
    </source>
</evidence>
<proteinExistence type="predicted"/>
<protein>
    <submittedName>
        <fullName evidence="7">HTH-type transcriptional regulator BetI</fullName>
    </submittedName>
</protein>
<dbReference type="EMBL" id="BNCI01000002">
    <property type="protein sequence ID" value="GHF26504.1"/>
    <property type="molecule type" value="Genomic_DNA"/>
</dbReference>
<dbReference type="Proteomes" id="UP000630923">
    <property type="component" value="Unassembled WGS sequence"/>
</dbReference>
<dbReference type="InterPro" id="IPR039538">
    <property type="entry name" value="BetI_C"/>
</dbReference>
<keyword evidence="8" id="KW-1185">Reference proteome</keyword>
<evidence type="ECO:0000256" key="1">
    <source>
        <dbReference type="ARBA" id="ARBA00022491"/>
    </source>
</evidence>
<dbReference type="InterPro" id="IPR023772">
    <property type="entry name" value="DNA-bd_HTH_TetR-type_CS"/>
</dbReference>
<dbReference type="Gene3D" id="1.10.357.10">
    <property type="entry name" value="Tetracycline Repressor, domain 2"/>
    <property type="match status" value="1"/>
</dbReference>
<dbReference type="InterPro" id="IPR036271">
    <property type="entry name" value="Tet_transcr_reg_TetR-rel_C_sf"/>
</dbReference>
<comment type="caution">
    <text evidence="7">The sequence shown here is derived from an EMBL/GenBank/DDBJ whole genome shotgun (WGS) entry which is preliminary data.</text>
</comment>
<dbReference type="Pfam" id="PF00440">
    <property type="entry name" value="TetR_N"/>
    <property type="match status" value="1"/>
</dbReference>
<dbReference type="GO" id="GO:0003677">
    <property type="term" value="F:DNA binding"/>
    <property type="evidence" value="ECO:0007669"/>
    <property type="project" value="UniProtKB-UniRule"/>
</dbReference>